<sequence length="215" mass="24205">MPRVERRSWNGCLRCRGSCLRRLWKQPSDSFLQSEGSNVTEEPWGATSWPQFPQQLALGSLPTGDLYLLEYYQYALAPRCMLANTSNSYVNVGLRMALSQSGGPLLNMLLAVSANQLRLLGHNEYNVTTWRYRSLALTGLRELLQRHANGKNVEWEFILAMSVMMAFFEVSVSAPRQPSMALCFLLNSDPSADSNRYRPIALTPGFHTVNVPNIS</sequence>
<dbReference type="Proteomes" id="UP001320706">
    <property type="component" value="Unassembled WGS sequence"/>
</dbReference>
<keyword evidence="2" id="KW-1185">Reference proteome</keyword>
<dbReference type="EMBL" id="JAMKPW020000040">
    <property type="protein sequence ID" value="KAK8198465.1"/>
    <property type="molecule type" value="Genomic_DNA"/>
</dbReference>
<evidence type="ECO:0000313" key="2">
    <source>
        <dbReference type="Proteomes" id="UP001320706"/>
    </source>
</evidence>
<comment type="caution">
    <text evidence="1">The sequence shown here is derived from an EMBL/GenBank/DDBJ whole genome shotgun (WGS) entry which is preliminary data.</text>
</comment>
<proteinExistence type="predicted"/>
<accession>A0ACC3S5Y3</accession>
<protein>
    <submittedName>
        <fullName evidence="1">Uncharacterized protein</fullName>
    </submittedName>
</protein>
<evidence type="ECO:0000313" key="1">
    <source>
        <dbReference type="EMBL" id="KAK8198465.1"/>
    </source>
</evidence>
<name>A0ACC3S5Y3_9PEZI</name>
<reference evidence="1" key="1">
    <citation type="submission" date="2024-02" db="EMBL/GenBank/DDBJ databases">
        <title>Metagenome Assembled Genome of Zalaria obscura JY119.</title>
        <authorList>
            <person name="Vighnesh L."/>
            <person name="Jagadeeshwari U."/>
            <person name="Venkata Ramana C."/>
            <person name="Sasikala C."/>
        </authorList>
    </citation>
    <scope>NUCLEOTIDE SEQUENCE</scope>
    <source>
        <strain evidence="1">JY119</strain>
    </source>
</reference>
<gene>
    <name evidence="1" type="ORF">M8818_006330</name>
</gene>
<organism evidence="1 2">
    <name type="scientific">Zalaria obscura</name>
    <dbReference type="NCBI Taxonomy" id="2024903"/>
    <lineage>
        <taxon>Eukaryota</taxon>
        <taxon>Fungi</taxon>
        <taxon>Dikarya</taxon>
        <taxon>Ascomycota</taxon>
        <taxon>Pezizomycotina</taxon>
        <taxon>Dothideomycetes</taxon>
        <taxon>Dothideomycetidae</taxon>
        <taxon>Dothideales</taxon>
        <taxon>Zalariaceae</taxon>
        <taxon>Zalaria</taxon>
    </lineage>
</organism>